<evidence type="ECO:0000256" key="6">
    <source>
        <dbReference type="ARBA" id="ARBA00023242"/>
    </source>
</evidence>
<dbReference type="Pfam" id="PF25005">
    <property type="entry name" value="PSF2_N"/>
    <property type="match status" value="1"/>
</dbReference>
<dbReference type="GO" id="GO:0006260">
    <property type="term" value="P:DNA replication"/>
    <property type="evidence" value="ECO:0007669"/>
    <property type="project" value="UniProtKB-KW"/>
</dbReference>
<evidence type="ECO:0000256" key="2">
    <source>
        <dbReference type="ARBA" id="ARBA00010565"/>
    </source>
</evidence>
<dbReference type="PANTHER" id="PTHR12772:SF0">
    <property type="entry name" value="DNA REPLICATION COMPLEX GINS PROTEIN PSF2"/>
    <property type="match status" value="1"/>
</dbReference>
<dbReference type="AlphaFoldDB" id="A0A8H7EQZ9"/>
<protein>
    <recommendedName>
        <fullName evidence="3 7">DNA replication complex GINS protein PSF2</fullName>
    </recommendedName>
</protein>
<reference evidence="10" key="1">
    <citation type="submission" date="2020-01" db="EMBL/GenBank/DDBJ databases">
        <title>Genome Sequencing of Three Apophysomyces-Like Fungal Strains Confirms a Novel Fungal Genus in the Mucoromycota with divergent Burkholderia-like Endosymbiotic Bacteria.</title>
        <authorList>
            <person name="Stajich J.E."/>
            <person name="Macias A.M."/>
            <person name="Carter-House D."/>
            <person name="Lovett B."/>
            <person name="Kasson L.R."/>
            <person name="Berry K."/>
            <person name="Grigoriev I."/>
            <person name="Chang Y."/>
            <person name="Spatafora J."/>
            <person name="Kasson M.T."/>
        </authorList>
    </citation>
    <scope>NUCLEOTIDE SEQUENCE</scope>
    <source>
        <strain evidence="10">NRRL A-21654</strain>
    </source>
</reference>
<dbReference type="SUPFAM" id="SSF160059">
    <property type="entry name" value="PriA/YqbF domain"/>
    <property type="match status" value="1"/>
</dbReference>
<dbReference type="CDD" id="cd21694">
    <property type="entry name" value="GINS_B_Psf2"/>
    <property type="match status" value="1"/>
</dbReference>
<dbReference type="FunFam" id="3.40.5.50:FF:000001">
    <property type="entry name" value="DNA replication complex GINS protein PSF2"/>
    <property type="match status" value="1"/>
</dbReference>
<keyword evidence="5" id="KW-0159">Chromosome partition</keyword>
<proteinExistence type="inferred from homology"/>
<dbReference type="InterPro" id="IPR021151">
    <property type="entry name" value="GINS_A"/>
</dbReference>
<dbReference type="GO" id="GO:0007059">
    <property type="term" value="P:chromosome segregation"/>
    <property type="evidence" value="ECO:0007669"/>
    <property type="project" value="UniProtKB-KW"/>
</dbReference>
<dbReference type="InterPro" id="IPR007257">
    <property type="entry name" value="GINS_Psf2"/>
</dbReference>
<dbReference type="Gene3D" id="3.40.5.50">
    <property type="match status" value="1"/>
</dbReference>
<comment type="subcellular location">
    <subcellularLocation>
        <location evidence="1 7">Nucleus</location>
    </subcellularLocation>
</comment>
<evidence type="ECO:0000256" key="5">
    <source>
        <dbReference type="ARBA" id="ARBA00022829"/>
    </source>
</evidence>
<dbReference type="InterPro" id="IPR056784">
    <property type="entry name" value="PSF2_N"/>
</dbReference>
<dbReference type="Pfam" id="PF05916">
    <property type="entry name" value="Sld5"/>
    <property type="match status" value="1"/>
</dbReference>
<evidence type="ECO:0000313" key="11">
    <source>
        <dbReference type="Proteomes" id="UP000605846"/>
    </source>
</evidence>
<dbReference type="OrthoDB" id="1938138at2759"/>
<dbReference type="EMBL" id="JABAYA010000074">
    <property type="protein sequence ID" value="KAF7726683.1"/>
    <property type="molecule type" value="Genomic_DNA"/>
</dbReference>
<keyword evidence="4 7" id="KW-0235">DNA replication</keyword>
<evidence type="ECO:0000256" key="3">
    <source>
        <dbReference type="ARBA" id="ARBA00015139"/>
    </source>
</evidence>
<evidence type="ECO:0000256" key="1">
    <source>
        <dbReference type="ARBA" id="ARBA00004123"/>
    </source>
</evidence>
<evidence type="ECO:0000313" key="10">
    <source>
        <dbReference type="EMBL" id="KAF7726683.1"/>
    </source>
</evidence>
<evidence type="ECO:0000256" key="7">
    <source>
        <dbReference type="PIRNR" id="PIRNR028998"/>
    </source>
</evidence>
<comment type="subunit">
    <text evidence="7">Component of the GINS complex.</text>
</comment>
<dbReference type="PANTHER" id="PTHR12772">
    <property type="entry name" value="DNA REPLICATION COMPLEX GINS PROTEIN PSF2"/>
    <property type="match status" value="1"/>
</dbReference>
<comment type="caution">
    <text evidence="10">The sequence shown here is derived from an EMBL/GenBank/DDBJ whole genome shotgun (WGS) entry which is preliminary data.</text>
</comment>
<dbReference type="SUPFAM" id="SSF158573">
    <property type="entry name" value="GINS helical bundle-like"/>
    <property type="match status" value="1"/>
</dbReference>
<dbReference type="CDD" id="cd11712">
    <property type="entry name" value="GINS_A_psf2"/>
    <property type="match status" value="1"/>
</dbReference>
<feature type="domain" description="GINS subunit" evidence="8">
    <location>
        <begin position="75"/>
        <end position="175"/>
    </location>
</feature>
<evidence type="ECO:0000256" key="4">
    <source>
        <dbReference type="ARBA" id="ARBA00022705"/>
    </source>
</evidence>
<evidence type="ECO:0000259" key="8">
    <source>
        <dbReference type="Pfam" id="PF05916"/>
    </source>
</evidence>
<dbReference type="FunFam" id="1.20.58.1020:FF:000001">
    <property type="entry name" value="DNA replication complex GINS protein PSF2"/>
    <property type="match status" value="1"/>
</dbReference>
<dbReference type="Proteomes" id="UP000605846">
    <property type="component" value="Unassembled WGS sequence"/>
</dbReference>
<feature type="domain" description="DNA replication complex GINS protein PSF2 N-terminal" evidence="9">
    <location>
        <begin position="12"/>
        <end position="71"/>
    </location>
</feature>
<dbReference type="GO" id="GO:0000811">
    <property type="term" value="C:GINS complex"/>
    <property type="evidence" value="ECO:0007669"/>
    <property type="project" value="TreeGrafter"/>
</dbReference>
<evidence type="ECO:0000259" key="9">
    <source>
        <dbReference type="Pfam" id="PF25005"/>
    </source>
</evidence>
<dbReference type="Gene3D" id="1.20.58.1020">
    <property type="match status" value="1"/>
</dbReference>
<dbReference type="InterPro" id="IPR036224">
    <property type="entry name" value="GINS_bundle-like_dom_sf"/>
</dbReference>
<dbReference type="GO" id="GO:0000727">
    <property type="term" value="P:double-strand break repair via break-induced replication"/>
    <property type="evidence" value="ECO:0007669"/>
    <property type="project" value="TreeGrafter"/>
</dbReference>
<comment type="similarity">
    <text evidence="2 7">Belongs to the GINS2/PSF2 family.</text>
</comment>
<dbReference type="PIRSF" id="PIRSF028998">
    <property type="entry name" value="GINS_Psf2_subgr"/>
    <property type="match status" value="1"/>
</dbReference>
<gene>
    <name evidence="10" type="primary">PSF2</name>
    <name evidence="10" type="ORF">EC973_008557</name>
</gene>
<organism evidence="10 11">
    <name type="scientific">Apophysomyces ossiformis</name>
    <dbReference type="NCBI Taxonomy" id="679940"/>
    <lineage>
        <taxon>Eukaryota</taxon>
        <taxon>Fungi</taxon>
        <taxon>Fungi incertae sedis</taxon>
        <taxon>Mucoromycota</taxon>
        <taxon>Mucoromycotina</taxon>
        <taxon>Mucoromycetes</taxon>
        <taxon>Mucorales</taxon>
        <taxon>Mucorineae</taxon>
        <taxon>Mucoraceae</taxon>
        <taxon>Apophysomyces</taxon>
    </lineage>
</organism>
<name>A0A8H7EQZ9_9FUNG</name>
<sequence length="182" mass="21326">MALPQTHQAAFTPSEIEYLAEREFITIIPTHKLPRLQFIQQTVGPFQPPLRTEVPLWIALIMKQNRKCSIVCPEWLTVEVLKKRLEEEEAKEEFSALPFHYMETAQMLLETAPDDVPNAEQVRTLLKDLREARQAKARIGLDELDDKWLGMKNLSFMEINEIRPFYTRAFNEMRKLAELKKS</sequence>
<keyword evidence="11" id="KW-1185">Reference proteome</keyword>
<keyword evidence="6 7" id="KW-0539">Nucleus</keyword>
<accession>A0A8H7EQZ9</accession>